<proteinExistence type="predicted"/>
<evidence type="ECO:0000313" key="1">
    <source>
        <dbReference type="EMBL" id="AKF08341.1"/>
    </source>
</evidence>
<dbReference type="KEGG" id="samy:DB32_005490"/>
<dbReference type="RefSeq" id="WP_053235498.1">
    <property type="nucleotide sequence ID" value="NZ_CP011125.1"/>
</dbReference>
<evidence type="ECO:0000313" key="2">
    <source>
        <dbReference type="Proteomes" id="UP000034883"/>
    </source>
</evidence>
<keyword evidence="2" id="KW-1185">Reference proteome</keyword>
<dbReference type="AlphaFoldDB" id="A0A0F6YKG5"/>
<protein>
    <submittedName>
        <fullName evidence="1">Uncharacterized protein</fullName>
    </submittedName>
</protein>
<organism evidence="1 2">
    <name type="scientific">Sandaracinus amylolyticus</name>
    <dbReference type="NCBI Taxonomy" id="927083"/>
    <lineage>
        <taxon>Bacteria</taxon>
        <taxon>Pseudomonadati</taxon>
        <taxon>Myxococcota</taxon>
        <taxon>Polyangia</taxon>
        <taxon>Polyangiales</taxon>
        <taxon>Sandaracinaceae</taxon>
        <taxon>Sandaracinus</taxon>
    </lineage>
</organism>
<gene>
    <name evidence="1" type="ORF">DB32_005490</name>
</gene>
<dbReference type="OrthoDB" id="5510726at2"/>
<dbReference type="EMBL" id="CP011125">
    <property type="protein sequence ID" value="AKF08341.1"/>
    <property type="molecule type" value="Genomic_DNA"/>
</dbReference>
<accession>A0A0F6YKG5</accession>
<name>A0A0F6YKG5_9BACT</name>
<sequence length="258" mass="27901">MATARRSTSSSDQTEGLAQYEELLPIAQRALADGRASTFRLDPVIALQNVRAGVDAVLAHERRVRDELPRLELAQVRRLPDVALAVAYAARAAERAKNAKPRIVAPKLQRAHELRQLLLTSAESLALAGLLPAARVAKIREGRGALDVARDCVELSALFQKNAAALRNRSPVTREQIAEAATLGTELLELVRPARVRKTTKDDAVVDAAAARDALGALLASDHELLRRAGGWLFGSDADAHVPPLASRPLVRKKKPKE</sequence>
<reference evidence="1 2" key="1">
    <citation type="submission" date="2015-03" db="EMBL/GenBank/DDBJ databases">
        <title>Genome assembly of Sandaracinus amylolyticus DSM 53668.</title>
        <authorList>
            <person name="Sharma G."/>
            <person name="Subramanian S."/>
        </authorList>
    </citation>
    <scope>NUCLEOTIDE SEQUENCE [LARGE SCALE GENOMIC DNA]</scope>
    <source>
        <strain evidence="1 2">DSM 53668</strain>
    </source>
</reference>
<dbReference type="Proteomes" id="UP000034883">
    <property type="component" value="Chromosome"/>
</dbReference>